<gene>
    <name evidence="1" type="ORF">MM239_12760</name>
</gene>
<sequence>MPDWSANDIRSTATCVFQTNGEGRNGFRALAVQPIVPFNGELYLKINPENFVEPKIAFFGKSKQKGSGNRPATVFVSYNNDGVTFSIPIAIGNSASFPNSDTAYKLYEIAYPRSFPKRNC</sequence>
<dbReference type="Proteomes" id="UP001165489">
    <property type="component" value="Unassembled WGS sequence"/>
</dbReference>
<accession>A0ABS9V1L1</accession>
<comment type="caution">
    <text evidence="1">The sequence shown here is derived from an EMBL/GenBank/DDBJ whole genome shotgun (WGS) entry which is preliminary data.</text>
</comment>
<evidence type="ECO:0000313" key="1">
    <source>
        <dbReference type="EMBL" id="MCH7410271.1"/>
    </source>
</evidence>
<name>A0ABS9V1L1_9BACT</name>
<proteinExistence type="predicted"/>
<keyword evidence="2" id="KW-1185">Reference proteome</keyword>
<evidence type="ECO:0000313" key="2">
    <source>
        <dbReference type="Proteomes" id="UP001165489"/>
    </source>
</evidence>
<dbReference type="EMBL" id="JAKZGP010000033">
    <property type="protein sequence ID" value="MCH7410271.1"/>
    <property type="molecule type" value="Genomic_DNA"/>
</dbReference>
<dbReference type="RefSeq" id="WP_241348638.1">
    <property type="nucleotide sequence ID" value="NZ_JAKZGP010000033.1"/>
</dbReference>
<protein>
    <submittedName>
        <fullName evidence="1">Uncharacterized protein</fullName>
    </submittedName>
</protein>
<organism evidence="1 2">
    <name type="scientific">Belliella filtrata</name>
    <dbReference type="NCBI Taxonomy" id="2923435"/>
    <lineage>
        <taxon>Bacteria</taxon>
        <taxon>Pseudomonadati</taxon>
        <taxon>Bacteroidota</taxon>
        <taxon>Cytophagia</taxon>
        <taxon>Cytophagales</taxon>
        <taxon>Cyclobacteriaceae</taxon>
        <taxon>Belliella</taxon>
    </lineage>
</organism>
<reference evidence="1" key="1">
    <citation type="submission" date="2022-03" db="EMBL/GenBank/DDBJ databases">
        <title>De novo assembled genomes of Belliella spp. (Cyclobacteriaceae) strains.</title>
        <authorList>
            <person name="Szabo A."/>
            <person name="Korponai K."/>
            <person name="Felfoldi T."/>
        </authorList>
    </citation>
    <scope>NUCLEOTIDE SEQUENCE</scope>
    <source>
        <strain evidence="1">DSM 111904</strain>
    </source>
</reference>